<dbReference type="EMBL" id="AODF01000014">
    <property type="protein sequence ID" value="EUJ32080.1"/>
    <property type="molecule type" value="Genomic_DNA"/>
</dbReference>
<dbReference type="SUPFAM" id="SSF53067">
    <property type="entry name" value="Actin-like ATPase domain"/>
    <property type="match status" value="1"/>
</dbReference>
<sequence length="50" mass="5548">MGESEIYVSLDIGSSKIKVIIAEMANDRLNIIGVGDVASEGIKKRHRDRY</sequence>
<dbReference type="Proteomes" id="UP000019249">
    <property type="component" value="Unassembled WGS sequence"/>
</dbReference>
<comment type="caution">
    <text evidence="1">The sequence shown here is derived from an EMBL/GenBank/DDBJ whole genome shotgun (WGS) entry which is preliminary data.</text>
</comment>
<keyword evidence="1" id="KW-0131">Cell cycle</keyword>
<evidence type="ECO:0000313" key="2">
    <source>
        <dbReference type="Proteomes" id="UP000019249"/>
    </source>
</evidence>
<organism evidence="1 2">
    <name type="scientific">Listeria floridensis FSL S10-1187</name>
    <dbReference type="NCBI Taxonomy" id="1265817"/>
    <lineage>
        <taxon>Bacteria</taxon>
        <taxon>Bacillati</taxon>
        <taxon>Bacillota</taxon>
        <taxon>Bacilli</taxon>
        <taxon>Bacillales</taxon>
        <taxon>Listeriaceae</taxon>
        <taxon>Listeria</taxon>
    </lineage>
</organism>
<name>A0ABP3B028_9LIST</name>
<protein>
    <submittedName>
        <fullName evidence="1">Cell division protein FtsA</fullName>
    </submittedName>
</protein>
<gene>
    <name evidence="1" type="ORF">MFLO_07842</name>
</gene>
<dbReference type="GO" id="GO:0051301">
    <property type="term" value="P:cell division"/>
    <property type="evidence" value="ECO:0007669"/>
    <property type="project" value="UniProtKB-KW"/>
</dbReference>
<reference evidence="1 2" key="1">
    <citation type="journal article" date="2014" name="Int. J. Syst. Evol. Microbiol.">
        <title>Listeria floridensis sp. nov., Listeria aquatica sp. nov., Listeria cornellensis sp. nov., Listeria riparia sp. nov. and Listeria grandensis sp. nov., from agricultural and natural environments.</title>
        <authorList>
            <person name="den Bakker H.C."/>
            <person name="Warchocki S."/>
            <person name="Wright E.M."/>
            <person name="Allred A.F."/>
            <person name="Ahlstrom C."/>
            <person name="Manuel C.S."/>
            <person name="Stasiewicz M.J."/>
            <person name="Burrell A."/>
            <person name="Roof S."/>
            <person name="Strawn L."/>
            <person name="Fortes E.D."/>
            <person name="Nightingale K.K."/>
            <person name="Kephart D."/>
            <person name="Wiedmann M."/>
        </authorList>
    </citation>
    <scope>NUCLEOTIDE SEQUENCE [LARGE SCALE GENOMIC DNA]</scope>
    <source>
        <strain evidence="1 2">FSL S10-1187</strain>
    </source>
</reference>
<keyword evidence="1" id="KW-0132">Cell division</keyword>
<keyword evidence="2" id="KW-1185">Reference proteome</keyword>
<dbReference type="Gene3D" id="3.30.420.40">
    <property type="match status" value="1"/>
</dbReference>
<accession>A0ABP3B028</accession>
<proteinExistence type="predicted"/>
<evidence type="ECO:0000313" key="1">
    <source>
        <dbReference type="EMBL" id="EUJ32080.1"/>
    </source>
</evidence>
<dbReference type="InterPro" id="IPR043129">
    <property type="entry name" value="ATPase_NBD"/>
</dbReference>